<evidence type="ECO:0000313" key="2">
    <source>
        <dbReference type="Proteomes" id="UP000821845"/>
    </source>
</evidence>
<organism evidence="1 2">
    <name type="scientific">Hyalomma asiaticum</name>
    <name type="common">Tick</name>
    <dbReference type="NCBI Taxonomy" id="266040"/>
    <lineage>
        <taxon>Eukaryota</taxon>
        <taxon>Metazoa</taxon>
        <taxon>Ecdysozoa</taxon>
        <taxon>Arthropoda</taxon>
        <taxon>Chelicerata</taxon>
        <taxon>Arachnida</taxon>
        <taxon>Acari</taxon>
        <taxon>Parasitiformes</taxon>
        <taxon>Ixodida</taxon>
        <taxon>Ixodoidea</taxon>
        <taxon>Ixodidae</taxon>
        <taxon>Hyalomminae</taxon>
        <taxon>Hyalomma</taxon>
    </lineage>
</organism>
<reference evidence="1" key="1">
    <citation type="submission" date="2020-05" db="EMBL/GenBank/DDBJ databases">
        <title>Large-scale comparative analyses of tick genomes elucidate their genetic diversity and vector capacities.</title>
        <authorList>
            <person name="Jia N."/>
            <person name="Wang J."/>
            <person name="Shi W."/>
            <person name="Du L."/>
            <person name="Sun Y."/>
            <person name="Zhan W."/>
            <person name="Jiang J."/>
            <person name="Wang Q."/>
            <person name="Zhang B."/>
            <person name="Ji P."/>
            <person name="Sakyi L.B."/>
            <person name="Cui X."/>
            <person name="Yuan T."/>
            <person name="Jiang B."/>
            <person name="Yang W."/>
            <person name="Lam T.T.-Y."/>
            <person name="Chang Q."/>
            <person name="Ding S."/>
            <person name="Wang X."/>
            <person name="Zhu J."/>
            <person name="Ruan X."/>
            <person name="Zhao L."/>
            <person name="Wei J."/>
            <person name="Que T."/>
            <person name="Du C."/>
            <person name="Cheng J."/>
            <person name="Dai P."/>
            <person name="Han X."/>
            <person name="Huang E."/>
            <person name="Gao Y."/>
            <person name="Liu J."/>
            <person name="Shao H."/>
            <person name="Ye R."/>
            <person name="Li L."/>
            <person name="Wei W."/>
            <person name="Wang X."/>
            <person name="Wang C."/>
            <person name="Yang T."/>
            <person name="Huo Q."/>
            <person name="Li W."/>
            <person name="Guo W."/>
            <person name="Chen H."/>
            <person name="Zhou L."/>
            <person name="Ni X."/>
            <person name="Tian J."/>
            <person name="Zhou Y."/>
            <person name="Sheng Y."/>
            <person name="Liu T."/>
            <person name="Pan Y."/>
            <person name="Xia L."/>
            <person name="Li J."/>
            <person name="Zhao F."/>
            <person name="Cao W."/>
        </authorList>
    </citation>
    <scope>NUCLEOTIDE SEQUENCE</scope>
    <source>
        <strain evidence="1">Hyas-2018</strain>
    </source>
</reference>
<dbReference type="EMBL" id="CM023486">
    <property type="protein sequence ID" value="KAH6927691.1"/>
    <property type="molecule type" value="Genomic_DNA"/>
</dbReference>
<evidence type="ECO:0000313" key="1">
    <source>
        <dbReference type="EMBL" id="KAH6927691.1"/>
    </source>
</evidence>
<dbReference type="Proteomes" id="UP000821845">
    <property type="component" value="Chromosome 6"/>
</dbReference>
<comment type="caution">
    <text evidence="1">The sequence shown here is derived from an EMBL/GenBank/DDBJ whole genome shotgun (WGS) entry which is preliminary data.</text>
</comment>
<proteinExistence type="predicted"/>
<gene>
    <name evidence="1" type="ORF">HPB50_007283</name>
</gene>
<name>A0ACB7RYD5_HYAAI</name>
<keyword evidence="2" id="KW-1185">Reference proteome</keyword>
<sequence length="207" mass="23396">MRFFADCEEQLLSEFGIPLSTLSTVLKNKQNVLDAYQQSFSSQQKRVRGSKFPDVEAALMVWLRNARAANLPVTTALMVEKADPMALQMGHTDFNCSSGWFDCFKKRNSVVSKSVHSKSGTADAATGDNWHSSRLAELQKSCADRDIFNLHEAVLFYKMFSSSHLHTEGWSMLTRETMEGQGNGPFRHKCHMRRKAAVTDKWHSSQV</sequence>
<protein>
    <submittedName>
        <fullName evidence="1">Uncharacterized protein</fullName>
    </submittedName>
</protein>
<accession>A0ACB7RYD5</accession>